<dbReference type="PANTHER" id="PTHR23030:SF39">
    <property type="entry name" value="PROGRAMMED CELL DEATH 6-INTERACTING PROTEIN"/>
    <property type="match status" value="1"/>
</dbReference>
<feature type="domain" description="BRO1" evidence="3">
    <location>
        <begin position="3"/>
        <end position="406"/>
    </location>
</feature>
<feature type="compositionally biased region" description="Polar residues" evidence="2">
    <location>
        <begin position="543"/>
        <end position="559"/>
    </location>
</feature>
<keyword evidence="5" id="KW-1185">Reference proteome</keyword>
<dbReference type="PANTHER" id="PTHR23030">
    <property type="entry name" value="PCD6 INTERACTING PROTEIN-RELATED"/>
    <property type="match status" value="1"/>
</dbReference>
<dbReference type="AlphaFoldDB" id="A0A9P6EPM7"/>
<dbReference type="InterPro" id="IPR038499">
    <property type="entry name" value="BRO1_sf"/>
</dbReference>
<dbReference type="Pfam" id="PF03097">
    <property type="entry name" value="BRO1"/>
    <property type="match status" value="1"/>
</dbReference>
<gene>
    <name evidence="4" type="ORF">CPB83DRAFT_847049</name>
</gene>
<evidence type="ECO:0000313" key="4">
    <source>
        <dbReference type="EMBL" id="KAF9532602.1"/>
    </source>
</evidence>
<name>A0A9P6EPM7_9AGAR</name>
<dbReference type="GO" id="GO:0005768">
    <property type="term" value="C:endosome"/>
    <property type="evidence" value="ECO:0007669"/>
    <property type="project" value="TreeGrafter"/>
</dbReference>
<evidence type="ECO:0000259" key="3">
    <source>
        <dbReference type="PROSITE" id="PS51180"/>
    </source>
</evidence>
<feature type="region of interest" description="Disordered" evidence="2">
    <location>
        <begin position="738"/>
        <end position="775"/>
    </location>
</feature>
<dbReference type="SMART" id="SM01041">
    <property type="entry name" value="BRO1"/>
    <property type="match status" value="1"/>
</dbReference>
<dbReference type="PROSITE" id="PS51180">
    <property type="entry name" value="BRO1"/>
    <property type="match status" value="1"/>
</dbReference>
<dbReference type="Gene3D" id="1.20.140.50">
    <property type="entry name" value="alix/aip1 like domains"/>
    <property type="match status" value="1"/>
</dbReference>
<comment type="caution">
    <text evidence="4">The sequence shown here is derived from an EMBL/GenBank/DDBJ whole genome shotgun (WGS) entry which is preliminary data.</text>
</comment>
<evidence type="ECO:0000256" key="2">
    <source>
        <dbReference type="SAM" id="MobiDB-lite"/>
    </source>
</evidence>
<dbReference type="Pfam" id="PF13949">
    <property type="entry name" value="ALIX_LYPXL_bnd"/>
    <property type="match status" value="1"/>
</dbReference>
<reference evidence="4" key="1">
    <citation type="submission" date="2020-11" db="EMBL/GenBank/DDBJ databases">
        <authorList>
            <consortium name="DOE Joint Genome Institute"/>
            <person name="Ahrendt S."/>
            <person name="Riley R."/>
            <person name="Andreopoulos W."/>
            <person name="Labutti K."/>
            <person name="Pangilinan J."/>
            <person name="Ruiz-Duenas F.J."/>
            <person name="Barrasa J.M."/>
            <person name="Sanchez-Garcia M."/>
            <person name="Camarero S."/>
            <person name="Miyauchi S."/>
            <person name="Serrano A."/>
            <person name="Linde D."/>
            <person name="Babiker R."/>
            <person name="Drula E."/>
            <person name="Ayuso-Fernandez I."/>
            <person name="Pacheco R."/>
            <person name="Padilla G."/>
            <person name="Ferreira P."/>
            <person name="Barriuso J."/>
            <person name="Kellner H."/>
            <person name="Castanera R."/>
            <person name="Alfaro M."/>
            <person name="Ramirez L."/>
            <person name="Pisabarro A.G."/>
            <person name="Kuo A."/>
            <person name="Tritt A."/>
            <person name="Lipzen A."/>
            <person name="He G."/>
            <person name="Yan M."/>
            <person name="Ng V."/>
            <person name="Cullen D."/>
            <person name="Martin F."/>
            <person name="Rosso M.-N."/>
            <person name="Henrissat B."/>
            <person name="Hibbett D."/>
            <person name="Martinez A.T."/>
            <person name="Grigoriev I.V."/>
        </authorList>
    </citation>
    <scope>NUCLEOTIDE SEQUENCE</scope>
    <source>
        <strain evidence="4">CBS 506.95</strain>
    </source>
</reference>
<protein>
    <submittedName>
        <fullName evidence="4">BRO1-like domain-containing protein</fullName>
    </submittedName>
</protein>
<accession>A0A9P6EPM7</accession>
<dbReference type="Gene3D" id="1.20.120.560">
    <property type="entry name" value="alix/aip1 in complex with the ypdl late domain"/>
    <property type="match status" value="1"/>
</dbReference>
<sequence>MPNLLSIPFKKSYNVDIPEAARNYISNLGGAHPDEFRQDIKSWQDLRSDAINELVHETRVQSITSYHAQLLSILAKFPGDIQLPISYAPAFDPSAVPITLNDLNFERLSILFNLAALHSQLASFEDRSTAEGIKRAAGNYQQAAGTLRFLHTNAVSSFHRPLDEDDVPLDLSLDFVKALEWLMLAQAQECSWQLAKLSQYRNSLIGKIAAGTSHYYGMASTTIRGASPQIKHIFPSDWLAHIEAKQHHFVAVSEYRESITDFEASRYGLELARLVKSRAEAQKAFDAGKKGKITQTVLHDIQSLLDSVTKSENRAQRDNDLIYHQDVPAASAMPSIPITHPLPLSLPKGLQDPTSVLDNQHFLFGELVCWGAREAINIYNDRKRNLIQERLVEVTQQLEDQANEELRKQNLPSSLEALERPIGLPPSLLRKAEEIRLEDGPAKIQASIEDVERLAHQDLIILEEALDILDNEASEDEAARKSLPIDRLKSHEANVELTEKSKRYQSILTQASESDEHVRQKWDEWESRITELTMDEANLEASVPSSTALSSARPTPQGRQTRDHARALRAKLEELDALHREAGQLVRRARSRAASDDIQPRILKAASGFERLTTVTPEMFEDVLDDELAKFDTFLIEIREMKKRQTGLLEEIRSKNHKFLDSRRGDPIIKDRENALQSLDFAYSKYREITRNLDEGFKFYNELAGILVQFKEVCKTWSLHRNQELRDLSRGMQSLSLNDSAAKPYPQSEVKANSSDTEVQKIPSGEIPGLRKPISGKSSLGLPAFNSSEWEFEELPLPPPPPRKAT</sequence>
<evidence type="ECO:0000256" key="1">
    <source>
        <dbReference type="ARBA" id="ARBA00038154"/>
    </source>
</evidence>
<comment type="similarity">
    <text evidence="1">Belongs to the palA/RIM20 family.</text>
</comment>
<feature type="region of interest" description="Disordered" evidence="2">
    <location>
        <begin position="539"/>
        <end position="563"/>
    </location>
</feature>
<dbReference type="Proteomes" id="UP000807306">
    <property type="component" value="Unassembled WGS sequence"/>
</dbReference>
<proteinExistence type="inferred from homology"/>
<dbReference type="InterPro" id="IPR004328">
    <property type="entry name" value="BRO1_dom"/>
</dbReference>
<dbReference type="InterPro" id="IPR025304">
    <property type="entry name" value="ALIX_V_dom"/>
</dbReference>
<dbReference type="OrthoDB" id="64867at2759"/>
<evidence type="ECO:0000313" key="5">
    <source>
        <dbReference type="Proteomes" id="UP000807306"/>
    </source>
</evidence>
<dbReference type="EMBL" id="MU157831">
    <property type="protein sequence ID" value="KAF9532602.1"/>
    <property type="molecule type" value="Genomic_DNA"/>
</dbReference>
<dbReference type="Gene3D" id="1.25.40.280">
    <property type="entry name" value="alix/aip1 like domains"/>
    <property type="match status" value="1"/>
</dbReference>
<organism evidence="4 5">
    <name type="scientific">Crepidotus variabilis</name>
    <dbReference type="NCBI Taxonomy" id="179855"/>
    <lineage>
        <taxon>Eukaryota</taxon>
        <taxon>Fungi</taxon>
        <taxon>Dikarya</taxon>
        <taxon>Basidiomycota</taxon>
        <taxon>Agaricomycotina</taxon>
        <taxon>Agaricomycetes</taxon>
        <taxon>Agaricomycetidae</taxon>
        <taxon>Agaricales</taxon>
        <taxon>Agaricineae</taxon>
        <taxon>Crepidotaceae</taxon>
        <taxon>Crepidotus</taxon>
    </lineage>
</organism>